<evidence type="ECO:0000256" key="5">
    <source>
        <dbReference type="ARBA" id="ARBA00022840"/>
    </source>
</evidence>
<dbReference type="Gene3D" id="1.10.8.960">
    <property type="match status" value="1"/>
</dbReference>
<comment type="pathway">
    <text evidence="6">Sulfur metabolism; glutathione biosynthesis; glutathione from L-cysteine and L-glutamate: step 1/2.</text>
</comment>
<dbReference type="Proteomes" id="UP000694941">
    <property type="component" value="Unplaced"/>
</dbReference>
<protein>
    <recommendedName>
        <fullName evidence="1 6">Glutamate--cysteine ligase</fullName>
        <ecNumber evidence="1 6">6.3.2.2</ecNumber>
    </recommendedName>
    <alternativeName>
        <fullName evidence="6">Gamma-ECS</fullName>
    </alternativeName>
    <alternativeName>
        <fullName evidence="6">Gamma-glutamylcysteine synthetase</fullName>
    </alternativeName>
</protein>
<evidence type="ECO:0000313" key="7">
    <source>
        <dbReference type="Proteomes" id="UP000694941"/>
    </source>
</evidence>
<comment type="catalytic activity">
    <reaction evidence="6">
        <text>L-cysteine + L-glutamate + ATP = gamma-L-glutamyl-L-cysteine + ADP + phosphate + H(+)</text>
        <dbReference type="Rhea" id="RHEA:13285"/>
        <dbReference type="ChEBI" id="CHEBI:15378"/>
        <dbReference type="ChEBI" id="CHEBI:29985"/>
        <dbReference type="ChEBI" id="CHEBI:30616"/>
        <dbReference type="ChEBI" id="CHEBI:35235"/>
        <dbReference type="ChEBI" id="CHEBI:43474"/>
        <dbReference type="ChEBI" id="CHEBI:58173"/>
        <dbReference type="ChEBI" id="CHEBI:456216"/>
        <dbReference type="EC" id="6.3.2.2"/>
    </reaction>
</comment>
<keyword evidence="4 6" id="KW-0547">Nucleotide-binding</keyword>
<evidence type="ECO:0000256" key="6">
    <source>
        <dbReference type="RuleBase" id="RU367135"/>
    </source>
</evidence>
<evidence type="ECO:0000313" key="8">
    <source>
        <dbReference type="RefSeq" id="XP_013779123.2"/>
    </source>
</evidence>
<sequence>MKSNLNDDDSVWEELTLNEIVNGKDSKHIGLISVIRQYVNDMNVDNNIAVAVERYLRLIQGRASGELMTDARWIREFVTTHVSYKHDSVVTDEINYDLLVMIDKLQRNEISCPELLGE</sequence>
<gene>
    <name evidence="8" type="primary">LOC106463620</name>
</gene>
<name>A0ABM1BCA6_LIMPO</name>
<dbReference type="PANTHER" id="PTHR11164">
    <property type="entry name" value="GLUTAMATE CYSTEINE LIGASE"/>
    <property type="match status" value="1"/>
</dbReference>
<dbReference type="PANTHER" id="PTHR11164:SF0">
    <property type="entry name" value="GLUTAMATE--CYSTEINE LIGASE CATALYTIC SUBUNIT"/>
    <property type="match status" value="1"/>
</dbReference>
<evidence type="ECO:0000256" key="1">
    <source>
        <dbReference type="ARBA" id="ARBA00012220"/>
    </source>
</evidence>
<evidence type="ECO:0000256" key="3">
    <source>
        <dbReference type="ARBA" id="ARBA00022684"/>
    </source>
</evidence>
<organism evidence="7 8">
    <name type="scientific">Limulus polyphemus</name>
    <name type="common">Atlantic horseshoe crab</name>
    <dbReference type="NCBI Taxonomy" id="6850"/>
    <lineage>
        <taxon>Eukaryota</taxon>
        <taxon>Metazoa</taxon>
        <taxon>Ecdysozoa</taxon>
        <taxon>Arthropoda</taxon>
        <taxon>Chelicerata</taxon>
        <taxon>Merostomata</taxon>
        <taxon>Xiphosura</taxon>
        <taxon>Limulidae</taxon>
        <taxon>Limulus</taxon>
    </lineage>
</organism>
<evidence type="ECO:0000256" key="4">
    <source>
        <dbReference type="ARBA" id="ARBA00022741"/>
    </source>
</evidence>
<keyword evidence="5 6" id="KW-0067">ATP-binding</keyword>
<evidence type="ECO:0000256" key="2">
    <source>
        <dbReference type="ARBA" id="ARBA00022598"/>
    </source>
</evidence>
<dbReference type="Pfam" id="PF03074">
    <property type="entry name" value="GCS"/>
    <property type="match status" value="1"/>
</dbReference>
<dbReference type="RefSeq" id="XP_013779123.2">
    <property type="nucleotide sequence ID" value="XM_013923669.2"/>
</dbReference>
<keyword evidence="3 6" id="KW-0317">Glutathione biosynthesis</keyword>
<proteinExistence type="inferred from homology"/>
<dbReference type="GeneID" id="106463620"/>
<accession>A0ABM1BCA6</accession>
<keyword evidence="2 6" id="KW-0436">Ligase</keyword>
<dbReference type="InterPro" id="IPR004308">
    <property type="entry name" value="GCS"/>
</dbReference>
<comment type="similarity">
    <text evidence="6">Belongs to the glutamate--cysteine ligase type 3 family.</text>
</comment>
<keyword evidence="7" id="KW-1185">Reference proteome</keyword>
<dbReference type="EC" id="6.3.2.2" evidence="1 6"/>
<reference evidence="8" key="1">
    <citation type="submission" date="2025-08" db="UniProtKB">
        <authorList>
            <consortium name="RefSeq"/>
        </authorList>
    </citation>
    <scope>IDENTIFICATION</scope>
    <source>
        <tissue evidence="8">Muscle</tissue>
    </source>
</reference>